<reference evidence="2" key="1">
    <citation type="journal article" date="2020" name="mSystems">
        <title>Genome- and Community-Level Interaction Insights into Carbon Utilization and Element Cycling Functions of Hydrothermarchaeota in Hydrothermal Sediment.</title>
        <authorList>
            <person name="Zhou Z."/>
            <person name="Liu Y."/>
            <person name="Xu W."/>
            <person name="Pan J."/>
            <person name="Luo Z.H."/>
            <person name="Li M."/>
        </authorList>
    </citation>
    <scope>NUCLEOTIDE SEQUENCE [LARGE SCALE GENOMIC DNA]</scope>
    <source>
        <strain evidence="2">SpSt-16</strain>
    </source>
</reference>
<proteinExistence type="predicted"/>
<protein>
    <submittedName>
        <fullName evidence="2">Phosphate uptake regulator PhoU</fullName>
    </submittedName>
</protein>
<comment type="caution">
    <text evidence="2">The sequence shown here is derived from an EMBL/GenBank/DDBJ whole genome shotgun (WGS) entry which is preliminary data.</text>
</comment>
<dbReference type="SUPFAM" id="SSF109755">
    <property type="entry name" value="PhoU-like"/>
    <property type="match status" value="1"/>
</dbReference>
<dbReference type="EMBL" id="DSGT01000007">
    <property type="protein sequence ID" value="HEW52985.1"/>
    <property type="molecule type" value="Genomic_DNA"/>
</dbReference>
<dbReference type="Pfam" id="PF01895">
    <property type="entry name" value="PhoU"/>
    <property type="match status" value="1"/>
</dbReference>
<gene>
    <name evidence="2" type="ORF">ENO77_02275</name>
</gene>
<dbReference type="GO" id="GO:0030643">
    <property type="term" value="P:intracellular phosphate ion homeostasis"/>
    <property type="evidence" value="ECO:0007669"/>
    <property type="project" value="InterPro"/>
</dbReference>
<dbReference type="PANTHER" id="PTHR42930">
    <property type="entry name" value="PHOSPHATE-SPECIFIC TRANSPORT SYSTEM ACCESSORY PROTEIN PHOU"/>
    <property type="match status" value="1"/>
</dbReference>
<evidence type="ECO:0000259" key="1">
    <source>
        <dbReference type="Pfam" id="PF01895"/>
    </source>
</evidence>
<dbReference type="PANTHER" id="PTHR42930:SF3">
    <property type="entry name" value="PHOSPHATE-SPECIFIC TRANSPORT SYSTEM ACCESSORY PROTEIN PHOU"/>
    <property type="match status" value="1"/>
</dbReference>
<dbReference type="InterPro" id="IPR038078">
    <property type="entry name" value="PhoU-like_sf"/>
</dbReference>
<evidence type="ECO:0000313" key="2">
    <source>
        <dbReference type="EMBL" id="HEW52985.1"/>
    </source>
</evidence>
<organism evidence="2">
    <name type="scientific">Ignisphaera aggregans</name>
    <dbReference type="NCBI Taxonomy" id="334771"/>
    <lineage>
        <taxon>Archaea</taxon>
        <taxon>Thermoproteota</taxon>
        <taxon>Thermoprotei</taxon>
        <taxon>Desulfurococcales</taxon>
        <taxon>Desulfurococcaceae</taxon>
        <taxon>Ignisphaera</taxon>
    </lineage>
</organism>
<dbReference type="AlphaFoldDB" id="A0A7C2ZV33"/>
<accession>A0A7C2ZV33</accession>
<dbReference type="InterPro" id="IPR026022">
    <property type="entry name" value="PhoU_dom"/>
</dbReference>
<sequence>MVYEGIPRSVVDRGINIARERLIGLEVIDEDTGAILIQIVVDPNLQDIESVVKRLKRIVISMHRDIQHYFAGEIEKSVLDSVIARDNLADKLYLLSLRQLAQLLQDPYEMKKKGLDHIEAIHRVMFIKSLERVGDHAVNMARAARNLDKVPREVSELYKETIDLFDGVAEAFIGMDKARAMELVRYAEKLKGLDEEVRKKLSLNNKEVSYNLHRMLDTISRIIARAVDTEEIIVDINALKILRKTGTAGTNVALK</sequence>
<name>A0A7C2ZV33_9CREN</name>
<feature type="domain" description="PhoU" evidence="1">
    <location>
        <begin position="52"/>
        <end position="143"/>
    </location>
</feature>
<dbReference type="GO" id="GO:0045936">
    <property type="term" value="P:negative regulation of phosphate metabolic process"/>
    <property type="evidence" value="ECO:0007669"/>
    <property type="project" value="InterPro"/>
</dbReference>
<dbReference type="Gene3D" id="1.20.58.220">
    <property type="entry name" value="Phosphate transport system protein phou homolog 2, domain 2"/>
    <property type="match status" value="1"/>
</dbReference>
<dbReference type="InterPro" id="IPR028366">
    <property type="entry name" value="PhoU"/>
</dbReference>